<evidence type="ECO:0008006" key="3">
    <source>
        <dbReference type="Google" id="ProtNLM"/>
    </source>
</evidence>
<dbReference type="KEGG" id="psoj:PHYSODRAFT_487132"/>
<dbReference type="GeneID" id="20656116"/>
<reference evidence="1 2" key="1">
    <citation type="journal article" date="2006" name="Science">
        <title>Phytophthora genome sequences uncover evolutionary origins and mechanisms of pathogenesis.</title>
        <authorList>
            <person name="Tyler B.M."/>
            <person name="Tripathy S."/>
            <person name="Zhang X."/>
            <person name="Dehal P."/>
            <person name="Jiang R.H."/>
            <person name="Aerts A."/>
            <person name="Arredondo F.D."/>
            <person name="Baxter L."/>
            <person name="Bensasson D."/>
            <person name="Beynon J.L."/>
            <person name="Chapman J."/>
            <person name="Damasceno C.M."/>
            <person name="Dorrance A.E."/>
            <person name="Dou D."/>
            <person name="Dickerman A.W."/>
            <person name="Dubchak I.L."/>
            <person name="Garbelotto M."/>
            <person name="Gijzen M."/>
            <person name="Gordon S.G."/>
            <person name="Govers F."/>
            <person name="Grunwald N.J."/>
            <person name="Huang W."/>
            <person name="Ivors K.L."/>
            <person name="Jones R.W."/>
            <person name="Kamoun S."/>
            <person name="Krampis K."/>
            <person name="Lamour K.H."/>
            <person name="Lee M.K."/>
            <person name="McDonald W.H."/>
            <person name="Medina M."/>
            <person name="Meijer H.J."/>
            <person name="Nordberg E.K."/>
            <person name="Maclean D.J."/>
            <person name="Ospina-Giraldo M.D."/>
            <person name="Morris P.F."/>
            <person name="Phuntumart V."/>
            <person name="Putnam N.H."/>
            <person name="Rash S."/>
            <person name="Rose J.K."/>
            <person name="Sakihama Y."/>
            <person name="Salamov A.A."/>
            <person name="Savidor A."/>
            <person name="Scheuring C.F."/>
            <person name="Smith B.M."/>
            <person name="Sobral B.W."/>
            <person name="Terry A."/>
            <person name="Torto-Alalibo T.A."/>
            <person name="Win J."/>
            <person name="Xu Z."/>
            <person name="Zhang H."/>
            <person name="Grigoriev I.V."/>
            <person name="Rokhsar D.S."/>
            <person name="Boore J.L."/>
        </authorList>
    </citation>
    <scope>NUCLEOTIDE SEQUENCE [LARGE SCALE GENOMIC DNA]</scope>
    <source>
        <strain evidence="1 2">P6497</strain>
    </source>
</reference>
<dbReference type="EMBL" id="JH159152">
    <property type="protein sequence ID" value="EGZ24663.1"/>
    <property type="molecule type" value="Genomic_DNA"/>
</dbReference>
<dbReference type="InterPro" id="IPR027417">
    <property type="entry name" value="P-loop_NTPase"/>
</dbReference>
<name>G4Z0A6_PHYSP</name>
<dbReference type="PANTHER" id="PTHR33129:SF1">
    <property type="entry name" value="ATP-BINDING PROTEIN"/>
    <property type="match status" value="1"/>
</dbReference>
<dbReference type="SUPFAM" id="SSF52540">
    <property type="entry name" value="P-loop containing nucleoside triphosphate hydrolases"/>
    <property type="match status" value="1"/>
</dbReference>
<proteinExistence type="predicted"/>
<dbReference type="InParanoid" id="G4Z0A6"/>
<evidence type="ECO:0000313" key="2">
    <source>
        <dbReference type="Proteomes" id="UP000002640"/>
    </source>
</evidence>
<dbReference type="Proteomes" id="UP000002640">
    <property type="component" value="Unassembled WGS sequence"/>
</dbReference>
<dbReference type="AlphaFoldDB" id="G4Z0A6"/>
<dbReference type="InterPro" id="IPR052980">
    <property type="entry name" value="Crinkler_effector"/>
</dbReference>
<dbReference type="RefSeq" id="XP_009519951.1">
    <property type="nucleotide sequence ID" value="XM_009521656.1"/>
</dbReference>
<organism evidence="1 2">
    <name type="scientific">Phytophthora sojae (strain P6497)</name>
    <name type="common">Soybean stem and root rot agent</name>
    <name type="synonym">Phytophthora megasperma f. sp. glycines</name>
    <dbReference type="NCBI Taxonomy" id="1094619"/>
    <lineage>
        <taxon>Eukaryota</taxon>
        <taxon>Sar</taxon>
        <taxon>Stramenopiles</taxon>
        <taxon>Oomycota</taxon>
        <taxon>Peronosporomycetes</taxon>
        <taxon>Peronosporales</taxon>
        <taxon>Peronosporaceae</taxon>
        <taxon>Phytophthora</taxon>
    </lineage>
</organism>
<sequence>MHEVDDDLHERDSTSARYFVMPGFPPLMHPMTKYKAILERSAYATIFDELMSKVKLCFDRNRDANMVLTGNPGIGKSRFYLYCMFRLARDDGVDAQKLDPFDLVLNCGRDFQKYLPESKEFVELDDADVNSLMSKPRVLRLIEGDSSKLNGWSGVSILFASRNLKGMNNYAKVNSYTYIMPEWTLDELQDCNSILSDDLKLSDELLISRFNKFGGVPRRIFTTTEMEAEQKLATAIESFTAEDVISYAWCNRRPIDRMHDHSSILKMTPFSKDFRATSHTDFQSDYIAEKVIDKMDDKSLRKLSKIETAAFRGTIYRMLCHQWVTQQQKLQFRSLGTEAPLELILGNMKDRGVPTSSGGVVLSRDMEIRQFSTLSGIHAAQIGRTYFRPASPAFKPLDAFILDTNKSECYGLVTTLHSDHEIEAEPLDQFIKWLQRVGVPADRFSLCFITPSDLEKQFKMQTVRTDTGQVLQSLESLVSVKQFVAAFDAFISPTHSS</sequence>
<gene>
    <name evidence="1" type="ORF">PHYSODRAFT_487132</name>
</gene>
<accession>G4Z0A6</accession>
<keyword evidence="2" id="KW-1185">Reference proteome</keyword>
<dbReference type="PANTHER" id="PTHR33129">
    <property type="entry name" value="PROTEIN KINASE DOMAIN-CONTAINING PROTEIN-RELATED"/>
    <property type="match status" value="1"/>
</dbReference>
<protein>
    <recommendedName>
        <fullName evidence="3">Crinkler effector protein N-terminal domain-containing protein</fullName>
    </recommendedName>
</protein>
<evidence type="ECO:0000313" key="1">
    <source>
        <dbReference type="EMBL" id="EGZ24663.1"/>
    </source>
</evidence>